<reference evidence="2 3" key="1">
    <citation type="submission" date="2024-02" db="EMBL/GenBank/DDBJ databases">
        <title>De novo assembly and annotation of 12 fungi associated with fruit tree decline syndrome in Ontario, Canada.</title>
        <authorList>
            <person name="Sulman M."/>
            <person name="Ellouze W."/>
            <person name="Ilyukhin E."/>
        </authorList>
    </citation>
    <scope>NUCLEOTIDE SEQUENCE [LARGE SCALE GENOMIC DNA]</scope>
    <source>
        <strain evidence="2 3">M11/M66-122</strain>
    </source>
</reference>
<dbReference type="EMBL" id="JAKJXP020000063">
    <property type="protein sequence ID" value="KAK7750475.1"/>
    <property type="molecule type" value="Genomic_DNA"/>
</dbReference>
<accession>A0AAN9UQL1</accession>
<feature type="region of interest" description="Disordered" evidence="1">
    <location>
        <begin position="55"/>
        <end position="96"/>
    </location>
</feature>
<dbReference type="AlphaFoldDB" id="A0AAN9UQL1"/>
<comment type="caution">
    <text evidence="2">The sequence shown here is derived from an EMBL/GenBank/DDBJ whole genome shotgun (WGS) entry which is preliminary data.</text>
</comment>
<feature type="compositionally biased region" description="Basic and acidic residues" evidence="1">
    <location>
        <begin position="56"/>
        <end position="73"/>
    </location>
</feature>
<evidence type="ECO:0000313" key="3">
    <source>
        <dbReference type="Proteomes" id="UP001320420"/>
    </source>
</evidence>
<proteinExistence type="predicted"/>
<evidence type="ECO:0000256" key="1">
    <source>
        <dbReference type="SAM" id="MobiDB-lite"/>
    </source>
</evidence>
<feature type="compositionally biased region" description="Basic and acidic residues" evidence="1">
    <location>
        <begin position="82"/>
        <end position="96"/>
    </location>
</feature>
<sequence length="133" mass="15361">MSGNYEKLRTLTDEGRDVTDEANAKGKALSRPIAFIQRAEKHIFYRAVWRQVQQRGDYRNKPKNMDQKDHAFEDGQEPSNHSVDKNAHGNHSPGEKCPMKVLRFIFWVVQDDEPLDHRSCKDAAHSECGDPRK</sequence>
<protein>
    <submittedName>
        <fullName evidence="2">Uncharacterized protein</fullName>
    </submittedName>
</protein>
<name>A0AAN9UQL1_9PEZI</name>
<dbReference type="Proteomes" id="UP001320420">
    <property type="component" value="Unassembled WGS sequence"/>
</dbReference>
<gene>
    <name evidence="2" type="ORF">SLS62_007554</name>
</gene>
<evidence type="ECO:0000313" key="2">
    <source>
        <dbReference type="EMBL" id="KAK7750475.1"/>
    </source>
</evidence>
<keyword evidence="3" id="KW-1185">Reference proteome</keyword>
<organism evidence="2 3">
    <name type="scientific">Diatrype stigma</name>
    <dbReference type="NCBI Taxonomy" id="117547"/>
    <lineage>
        <taxon>Eukaryota</taxon>
        <taxon>Fungi</taxon>
        <taxon>Dikarya</taxon>
        <taxon>Ascomycota</taxon>
        <taxon>Pezizomycotina</taxon>
        <taxon>Sordariomycetes</taxon>
        <taxon>Xylariomycetidae</taxon>
        <taxon>Xylariales</taxon>
        <taxon>Diatrypaceae</taxon>
        <taxon>Diatrype</taxon>
    </lineage>
</organism>